<dbReference type="EMBL" id="JACVVK020000131">
    <property type="protein sequence ID" value="KAK7489990.1"/>
    <property type="molecule type" value="Genomic_DNA"/>
</dbReference>
<protein>
    <recommendedName>
        <fullName evidence="4">Secreted protein</fullName>
    </recommendedName>
</protein>
<dbReference type="Proteomes" id="UP001519460">
    <property type="component" value="Unassembled WGS sequence"/>
</dbReference>
<name>A0ABD0KRR1_9CAEN</name>
<evidence type="ECO:0000256" key="1">
    <source>
        <dbReference type="SAM" id="SignalP"/>
    </source>
</evidence>
<evidence type="ECO:0000313" key="2">
    <source>
        <dbReference type="EMBL" id="KAK7489990.1"/>
    </source>
</evidence>
<reference evidence="2 3" key="1">
    <citation type="journal article" date="2023" name="Sci. Data">
        <title>Genome assembly of the Korean intertidal mud-creeper Batillaria attramentaria.</title>
        <authorList>
            <person name="Patra A.K."/>
            <person name="Ho P.T."/>
            <person name="Jun S."/>
            <person name="Lee S.J."/>
            <person name="Kim Y."/>
            <person name="Won Y.J."/>
        </authorList>
    </citation>
    <scope>NUCLEOTIDE SEQUENCE [LARGE SCALE GENOMIC DNA]</scope>
    <source>
        <strain evidence="2">Wonlab-2016</strain>
    </source>
</reference>
<keyword evidence="3" id="KW-1185">Reference proteome</keyword>
<accession>A0ABD0KRR1</accession>
<evidence type="ECO:0008006" key="4">
    <source>
        <dbReference type="Google" id="ProtNLM"/>
    </source>
</evidence>
<proteinExistence type="predicted"/>
<feature type="signal peptide" evidence="1">
    <location>
        <begin position="1"/>
        <end position="20"/>
    </location>
</feature>
<feature type="chain" id="PRO_5044814169" description="Secreted protein" evidence="1">
    <location>
        <begin position="21"/>
        <end position="101"/>
    </location>
</feature>
<keyword evidence="1" id="KW-0732">Signal</keyword>
<organism evidence="2 3">
    <name type="scientific">Batillaria attramentaria</name>
    <dbReference type="NCBI Taxonomy" id="370345"/>
    <lineage>
        <taxon>Eukaryota</taxon>
        <taxon>Metazoa</taxon>
        <taxon>Spiralia</taxon>
        <taxon>Lophotrochozoa</taxon>
        <taxon>Mollusca</taxon>
        <taxon>Gastropoda</taxon>
        <taxon>Caenogastropoda</taxon>
        <taxon>Sorbeoconcha</taxon>
        <taxon>Cerithioidea</taxon>
        <taxon>Batillariidae</taxon>
        <taxon>Batillaria</taxon>
    </lineage>
</organism>
<evidence type="ECO:0000313" key="3">
    <source>
        <dbReference type="Proteomes" id="UP001519460"/>
    </source>
</evidence>
<dbReference type="AlphaFoldDB" id="A0ABD0KRR1"/>
<comment type="caution">
    <text evidence="2">The sequence shown here is derived from an EMBL/GenBank/DDBJ whole genome shotgun (WGS) entry which is preliminary data.</text>
</comment>
<sequence>MRALTCALVAVLCAACTSFAMCTCSLHVGIRDDSCACASLCVYRHARHAMICVKFLHSRRPVSRGFSHAGYGSSQHLVLRYHPAVAQVECAGLEDVCIWQN</sequence>
<gene>
    <name evidence="2" type="ORF">BaRGS_00018690</name>
</gene>